<accession>A0ABX6NBW4</accession>
<dbReference type="SMART" id="SM00858">
    <property type="entry name" value="SAF"/>
    <property type="match status" value="1"/>
</dbReference>
<dbReference type="EMBL" id="CP039543">
    <property type="protein sequence ID" value="QJT07568.1"/>
    <property type="molecule type" value="Genomic_DNA"/>
</dbReference>
<dbReference type="InterPro" id="IPR052172">
    <property type="entry name" value="UxaA_altronate/galactarate_dh"/>
</dbReference>
<dbReference type="InterPro" id="IPR044144">
    <property type="entry name" value="SAF_UxaA/GarD"/>
</dbReference>
<proteinExistence type="predicted"/>
<evidence type="ECO:0000313" key="4">
    <source>
        <dbReference type="Proteomes" id="UP000503251"/>
    </source>
</evidence>
<name>A0ABX6NBW4_9BACT</name>
<sequence>MPSAAVVLSADNAAAAEHDELVPEKQMQQDQDRKTTMLCLKIHEDDNIAIATQHLSPGKRVEMGGSEIEVRDDIAPFHKMALRRIGANEEIIRYGVPIGRSTQDIEPGAHVHLHNMKSSYIPTYLRSTNGFDATPCEVEEHDHR</sequence>
<feature type="domain" description="SAF" evidence="2">
    <location>
        <begin position="46"/>
        <end position="117"/>
    </location>
</feature>
<dbReference type="PANTHER" id="PTHR30536:SF5">
    <property type="entry name" value="ALTRONATE DEHYDRATASE"/>
    <property type="match status" value="1"/>
</dbReference>
<evidence type="ECO:0000313" key="3">
    <source>
        <dbReference type="EMBL" id="QJT07568.1"/>
    </source>
</evidence>
<keyword evidence="1" id="KW-0456">Lyase</keyword>
<dbReference type="InterPro" id="IPR013974">
    <property type="entry name" value="SAF"/>
</dbReference>
<dbReference type="Proteomes" id="UP000503251">
    <property type="component" value="Chromosome"/>
</dbReference>
<keyword evidence="4" id="KW-1185">Reference proteome</keyword>
<evidence type="ECO:0000259" key="2">
    <source>
        <dbReference type="SMART" id="SM00858"/>
    </source>
</evidence>
<reference evidence="3 4" key="1">
    <citation type="submission" date="2019-04" db="EMBL/GenBank/DDBJ databases">
        <title>Isolation and culture of sulfate reducing bacteria from the cold seep of the South China Sea.</title>
        <authorList>
            <person name="Sun C."/>
            <person name="Liu R."/>
        </authorList>
    </citation>
    <scope>NUCLEOTIDE SEQUENCE [LARGE SCALE GENOMIC DNA]</scope>
    <source>
        <strain evidence="3 4">CS1</strain>
    </source>
</reference>
<dbReference type="Pfam" id="PF08666">
    <property type="entry name" value="SAF"/>
    <property type="match status" value="1"/>
</dbReference>
<dbReference type="Gene3D" id="2.30.130.110">
    <property type="match status" value="1"/>
</dbReference>
<gene>
    <name evidence="3" type="ORF">E8L03_00930</name>
</gene>
<dbReference type="PANTHER" id="PTHR30536">
    <property type="entry name" value="ALTRONATE/GALACTARATE DEHYDRATASE"/>
    <property type="match status" value="1"/>
</dbReference>
<evidence type="ECO:0000256" key="1">
    <source>
        <dbReference type="ARBA" id="ARBA00023239"/>
    </source>
</evidence>
<protein>
    <recommendedName>
        <fullName evidence="2">SAF domain-containing protein</fullName>
    </recommendedName>
</protein>
<organism evidence="3 4">
    <name type="scientific">Oceanidesulfovibrio marinus</name>
    <dbReference type="NCBI Taxonomy" id="370038"/>
    <lineage>
        <taxon>Bacteria</taxon>
        <taxon>Pseudomonadati</taxon>
        <taxon>Thermodesulfobacteriota</taxon>
        <taxon>Desulfovibrionia</taxon>
        <taxon>Desulfovibrionales</taxon>
        <taxon>Desulfovibrionaceae</taxon>
        <taxon>Oceanidesulfovibrio</taxon>
    </lineage>
</organism>
<dbReference type="CDD" id="cd11613">
    <property type="entry name" value="SAF_AH_GD"/>
    <property type="match status" value="1"/>
</dbReference>